<evidence type="ECO:0008006" key="5">
    <source>
        <dbReference type="Google" id="ProtNLM"/>
    </source>
</evidence>
<dbReference type="GO" id="GO:0003824">
    <property type="term" value="F:catalytic activity"/>
    <property type="evidence" value="ECO:0007669"/>
    <property type="project" value="UniProtKB-ARBA"/>
</dbReference>
<evidence type="ECO:0000256" key="2">
    <source>
        <dbReference type="ARBA" id="ARBA00023026"/>
    </source>
</evidence>
<evidence type="ECO:0000256" key="1">
    <source>
        <dbReference type="ARBA" id="ARBA00004685"/>
    </source>
</evidence>
<protein>
    <recommendedName>
        <fullName evidence="5">Enoyl-CoA hydratase</fullName>
    </recommendedName>
</protein>
<proteinExistence type="predicted"/>
<dbReference type="GO" id="GO:0006635">
    <property type="term" value="P:fatty acid beta-oxidation"/>
    <property type="evidence" value="ECO:0007669"/>
    <property type="project" value="TreeGrafter"/>
</dbReference>
<organism evidence="3 4">
    <name type="scientific">Epicoccum nigrum</name>
    <name type="common">Soil fungus</name>
    <name type="synonym">Epicoccum purpurascens</name>
    <dbReference type="NCBI Taxonomy" id="105696"/>
    <lineage>
        <taxon>Eukaryota</taxon>
        <taxon>Fungi</taxon>
        <taxon>Dikarya</taxon>
        <taxon>Ascomycota</taxon>
        <taxon>Pezizomycotina</taxon>
        <taxon>Dothideomycetes</taxon>
        <taxon>Pleosporomycetidae</taxon>
        <taxon>Pleosporales</taxon>
        <taxon>Pleosporineae</taxon>
        <taxon>Didymellaceae</taxon>
        <taxon>Epicoccum</taxon>
    </lineage>
</organism>
<dbReference type="InterPro" id="IPR029045">
    <property type="entry name" value="ClpP/crotonase-like_dom_sf"/>
</dbReference>
<dbReference type="STRING" id="105696.A0A1Y2MD07"/>
<keyword evidence="4" id="KW-1185">Reference proteome</keyword>
<dbReference type="AlphaFoldDB" id="A0A1Y2MD07"/>
<dbReference type="PANTHER" id="PTHR11941">
    <property type="entry name" value="ENOYL-COA HYDRATASE-RELATED"/>
    <property type="match status" value="1"/>
</dbReference>
<reference evidence="3 4" key="1">
    <citation type="journal article" date="2017" name="Genome Announc.">
        <title>Genome sequence of the saprophytic ascomycete Epicoccum nigrum ICMP 19927 strain isolated from New Zealand.</title>
        <authorList>
            <person name="Fokin M."/>
            <person name="Fleetwood D."/>
            <person name="Weir B.S."/>
            <person name="Villas-Boas S.G."/>
        </authorList>
    </citation>
    <scope>NUCLEOTIDE SEQUENCE [LARGE SCALE GENOMIC DNA]</scope>
    <source>
        <strain evidence="3 4">ICMP 19927</strain>
    </source>
</reference>
<dbReference type="Proteomes" id="UP000193240">
    <property type="component" value="Unassembled WGS sequence"/>
</dbReference>
<dbReference type="Gene3D" id="3.90.226.10">
    <property type="entry name" value="2-enoyl-CoA Hydratase, Chain A, domain 1"/>
    <property type="match status" value="1"/>
</dbReference>
<comment type="pathway">
    <text evidence="1">Mycotoxin biosynthesis.</text>
</comment>
<dbReference type="CDD" id="cd06558">
    <property type="entry name" value="crotonase-like"/>
    <property type="match status" value="1"/>
</dbReference>
<name>A0A1Y2MD07_EPING</name>
<dbReference type="EMBL" id="KZ107838">
    <property type="protein sequence ID" value="OSS53882.1"/>
    <property type="molecule type" value="Genomic_DNA"/>
</dbReference>
<sequence>MTQSGNILTSKDGNVAVVELSRLKKRNALSQGLIDEMIKVLSQLDQDPAVRAVVLTGSQQGPFCAGADLAELATISTTEAFQRGWLKDLNDALEGFRKPIIAAVRGFAVRQHTSTYQD</sequence>
<keyword evidence="2" id="KW-0843">Virulence</keyword>
<accession>A0A1Y2MD07</accession>
<dbReference type="PANTHER" id="PTHR11941:SF54">
    <property type="entry name" value="ENOYL-COA HYDRATASE, MITOCHONDRIAL"/>
    <property type="match status" value="1"/>
</dbReference>
<gene>
    <name evidence="3" type="ORF">B5807_01418</name>
</gene>
<dbReference type="Pfam" id="PF00378">
    <property type="entry name" value="ECH_1"/>
    <property type="match status" value="1"/>
</dbReference>
<dbReference type="InterPro" id="IPR001753">
    <property type="entry name" value="Enoyl-CoA_hydra/iso"/>
</dbReference>
<evidence type="ECO:0000313" key="4">
    <source>
        <dbReference type="Proteomes" id="UP000193240"/>
    </source>
</evidence>
<evidence type="ECO:0000313" key="3">
    <source>
        <dbReference type="EMBL" id="OSS53882.1"/>
    </source>
</evidence>
<dbReference type="SUPFAM" id="SSF52096">
    <property type="entry name" value="ClpP/crotonase"/>
    <property type="match status" value="1"/>
</dbReference>
<dbReference type="InParanoid" id="A0A1Y2MD07"/>
<dbReference type="GO" id="GO:0005739">
    <property type="term" value="C:mitochondrion"/>
    <property type="evidence" value="ECO:0007669"/>
    <property type="project" value="TreeGrafter"/>
</dbReference>